<dbReference type="InterPro" id="IPR013406">
    <property type="entry name" value="CHP02574_addiction_mod"/>
</dbReference>
<protein>
    <submittedName>
        <fullName evidence="1">Addiction module protein</fullName>
    </submittedName>
</protein>
<dbReference type="Pfam" id="PF09720">
    <property type="entry name" value="Unstab_antitox"/>
    <property type="match status" value="1"/>
</dbReference>
<name>A0AAW6TQT4_9BACT</name>
<keyword evidence="2" id="KW-1185">Reference proteome</keyword>
<dbReference type="AlphaFoldDB" id="A0AAW6TQT4"/>
<dbReference type="Proteomes" id="UP001431776">
    <property type="component" value="Unassembled WGS sequence"/>
</dbReference>
<proteinExistence type="predicted"/>
<comment type="caution">
    <text evidence="1">The sequence shown here is derived from an EMBL/GenBank/DDBJ whole genome shotgun (WGS) entry which is preliminary data.</text>
</comment>
<reference evidence="1" key="1">
    <citation type="submission" date="2023-05" db="EMBL/GenBank/DDBJ databases">
        <title>Anaerotaeda fermentans gen. nov., sp. nov., a novel anaerobic planctomycete of the new family within the order Sedimentisphaerales isolated from Taman Peninsula, Russia.</title>
        <authorList>
            <person name="Khomyakova M.A."/>
            <person name="Merkel A.Y."/>
            <person name="Slobodkin A.I."/>
        </authorList>
    </citation>
    <scope>NUCLEOTIDE SEQUENCE</scope>
    <source>
        <strain evidence="1">M17dextr</strain>
    </source>
</reference>
<organism evidence="1 2">
    <name type="scientific">Anaerobaca lacustris</name>
    <dbReference type="NCBI Taxonomy" id="3044600"/>
    <lineage>
        <taxon>Bacteria</taxon>
        <taxon>Pseudomonadati</taxon>
        <taxon>Planctomycetota</taxon>
        <taxon>Phycisphaerae</taxon>
        <taxon>Sedimentisphaerales</taxon>
        <taxon>Anaerobacaceae</taxon>
        <taxon>Anaerobaca</taxon>
    </lineage>
</organism>
<accession>A0AAW6TQT4</accession>
<evidence type="ECO:0000313" key="2">
    <source>
        <dbReference type="Proteomes" id="UP001431776"/>
    </source>
</evidence>
<evidence type="ECO:0000313" key="1">
    <source>
        <dbReference type="EMBL" id="MDI6448041.1"/>
    </source>
</evidence>
<gene>
    <name evidence="1" type="ORF">QJ522_03200</name>
</gene>
<sequence length="77" mass="8729">MKAELDKIMSEAMDLPTPLRAFLAARLIESLDADGAPELSDAWRQEVRRRCREIDEGTVRLVDAEEAFARADARLKQ</sequence>
<dbReference type="EMBL" id="JASCXX010000003">
    <property type="protein sequence ID" value="MDI6448041.1"/>
    <property type="molecule type" value="Genomic_DNA"/>
</dbReference>
<dbReference type="RefSeq" id="WP_349243451.1">
    <property type="nucleotide sequence ID" value="NZ_JASCXX010000003.1"/>
</dbReference>